<organism evidence="1 2">
    <name type="scientific">Puccinia graminis f. sp. tritici</name>
    <dbReference type="NCBI Taxonomy" id="56615"/>
    <lineage>
        <taxon>Eukaryota</taxon>
        <taxon>Fungi</taxon>
        <taxon>Dikarya</taxon>
        <taxon>Basidiomycota</taxon>
        <taxon>Pucciniomycotina</taxon>
        <taxon>Pucciniomycetes</taxon>
        <taxon>Pucciniales</taxon>
        <taxon>Pucciniaceae</taxon>
        <taxon>Puccinia</taxon>
    </lineage>
</organism>
<dbReference type="AlphaFoldDB" id="A0A5B0LWS4"/>
<evidence type="ECO:0000313" key="1">
    <source>
        <dbReference type="EMBL" id="KAA1068546.1"/>
    </source>
</evidence>
<protein>
    <submittedName>
        <fullName evidence="1">Uncharacterized protein</fullName>
    </submittedName>
</protein>
<dbReference type="EMBL" id="VDEP01000505">
    <property type="protein sequence ID" value="KAA1068546.1"/>
    <property type="molecule type" value="Genomic_DNA"/>
</dbReference>
<evidence type="ECO:0000313" key="2">
    <source>
        <dbReference type="Proteomes" id="UP000325313"/>
    </source>
</evidence>
<name>A0A5B0LWS4_PUCGR</name>
<dbReference type="Proteomes" id="UP000325313">
    <property type="component" value="Unassembled WGS sequence"/>
</dbReference>
<accession>A0A5B0LWS4</accession>
<proteinExistence type="predicted"/>
<comment type="caution">
    <text evidence="1">The sequence shown here is derived from an EMBL/GenBank/DDBJ whole genome shotgun (WGS) entry which is preliminary data.</text>
</comment>
<sequence>MSFHQQRQSTPSLVWMTRATWFHSEGAGGLSLDSFAHAKSVNINGGMKIEQRGLLQFTICSPNVVLIRKFQGLGQSSRVYETRGGWFYSIVIGFSMEACRSIVQPNYPAVGAFSLMEQCGSQCIRFERFCSQGGLLTRDSGQACCCKLACKG</sequence>
<gene>
    <name evidence="1" type="ORF">PGTUg99_031097</name>
</gene>
<reference evidence="1 2" key="1">
    <citation type="submission" date="2019-05" db="EMBL/GenBank/DDBJ databases">
        <title>Emergence of the Ug99 lineage of the wheat stem rust pathogen through somatic hybridization.</title>
        <authorList>
            <person name="Li F."/>
            <person name="Upadhyaya N.M."/>
            <person name="Sperschneider J."/>
            <person name="Matny O."/>
            <person name="Nguyen-Phuc H."/>
            <person name="Mago R."/>
            <person name="Raley C."/>
            <person name="Miller M.E."/>
            <person name="Silverstein K.A.T."/>
            <person name="Henningsen E."/>
            <person name="Hirsch C.D."/>
            <person name="Visser B."/>
            <person name="Pretorius Z.A."/>
            <person name="Steffenson B.J."/>
            <person name="Schwessinger B."/>
            <person name="Dodds P.N."/>
            <person name="Figueroa M."/>
        </authorList>
    </citation>
    <scope>NUCLEOTIDE SEQUENCE [LARGE SCALE GENOMIC DNA]</scope>
    <source>
        <strain evidence="1 2">Ug99</strain>
    </source>
</reference>